<dbReference type="Pfam" id="PF06985">
    <property type="entry name" value="HET"/>
    <property type="match status" value="1"/>
</dbReference>
<dbReference type="AlphaFoldDB" id="A0AAN7UWY3"/>
<gene>
    <name evidence="2" type="ORF">RRF57_004804</name>
</gene>
<protein>
    <recommendedName>
        <fullName evidence="1">Heterokaryon incompatibility domain-containing protein</fullName>
    </recommendedName>
</protein>
<reference evidence="2 3" key="1">
    <citation type="submission" date="2023-10" db="EMBL/GenBank/DDBJ databases">
        <title>Draft genome sequence of Xylaria bambusicola isolate GMP-LS, the root and basal stem rot pathogen of sugarcane in Indonesia.</title>
        <authorList>
            <person name="Selvaraj P."/>
            <person name="Muralishankar V."/>
            <person name="Muruganantham S."/>
            <person name="Sp S."/>
            <person name="Haryani S."/>
            <person name="Lau K.J.X."/>
            <person name="Naqvi N.I."/>
        </authorList>
    </citation>
    <scope>NUCLEOTIDE SEQUENCE [LARGE SCALE GENOMIC DNA]</scope>
    <source>
        <strain evidence="2">GMP-LS</strain>
    </source>
</reference>
<name>A0AAN7UWY3_9PEZI</name>
<dbReference type="PANTHER" id="PTHR33112">
    <property type="entry name" value="DOMAIN PROTEIN, PUTATIVE-RELATED"/>
    <property type="match status" value="1"/>
</dbReference>
<sequence length="604" mass="68739">MDKFPLKALQSLYTRHGRFLSNLLRGVPLLYREILILDYSRFEYFARELDPAVDLGVPFRRHLTNTRSDASFEVARSWVADCCANRGSHGEPDMAEPQGQSVGNIAYQHPTRLIDLQATSDGLERLALIDTRTINPGSYTYCTLSYCWGKQINPSWITTKANLQDRRAGFDRAELPATLSDAIFIAQRLGLRYIWIDAICIVQDDDDDWALEGLKMAGIYKGSHLTIAAALGYSSTDGAFNKQSTYHLEGCKDIVRIDSSLSDGRRSTLYFYAYSLSPRPYQHVEDNSLTTRAWCLQEILLSSRILYYTKAQLLWQCNHIRLQEDGVVEPRHFDNPETLNDILYGADLEIPRDGAPALTIYERINLWCFALVPQYTERKLARGGDKLVAISAIARVISLNTGAEYLAGLWRDMLLISLLWYRISSGKKTSSYRCPSWSWASQDSAVKYHLPWRQDIFLSRESPYEVNFDAYITAAEVKADHRNPFGAVTGGLLKLCGRLMCRGTVMLEPGRQHPQHILIIWDHLRPLTTGVLWMDDDDAITEQVLCVYLGHDRALILEHATESHDLYRRIGLFFWATPSTGKDDATVMLMERVKSAPRQIFTII</sequence>
<proteinExistence type="predicted"/>
<evidence type="ECO:0000259" key="1">
    <source>
        <dbReference type="Pfam" id="PF06985"/>
    </source>
</evidence>
<dbReference type="PANTHER" id="PTHR33112:SF16">
    <property type="entry name" value="HETEROKARYON INCOMPATIBILITY DOMAIN-CONTAINING PROTEIN"/>
    <property type="match status" value="1"/>
</dbReference>
<feature type="domain" description="Heterokaryon incompatibility" evidence="1">
    <location>
        <begin position="141"/>
        <end position="298"/>
    </location>
</feature>
<comment type="caution">
    <text evidence="2">The sequence shown here is derived from an EMBL/GenBank/DDBJ whole genome shotgun (WGS) entry which is preliminary data.</text>
</comment>
<accession>A0AAN7UWY3</accession>
<keyword evidence="3" id="KW-1185">Reference proteome</keyword>
<dbReference type="InterPro" id="IPR010730">
    <property type="entry name" value="HET"/>
</dbReference>
<evidence type="ECO:0000313" key="2">
    <source>
        <dbReference type="EMBL" id="KAK5629089.1"/>
    </source>
</evidence>
<dbReference type="Proteomes" id="UP001305414">
    <property type="component" value="Unassembled WGS sequence"/>
</dbReference>
<evidence type="ECO:0000313" key="3">
    <source>
        <dbReference type="Proteomes" id="UP001305414"/>
    </source>
</evidence>
<organism evidence="2 3">
    <name type="scientific">Xylaria bambusicola</name>
    <dbReference type="NCBI Taxonomy" id="326684"/>
    <lineage>
        <taxon>Eukaryota</taxon>
        <taxon>Fungi</taxon>
        <taxon>Dikarya</taxon>
        <taxon>Ascomycota</taxon>
        <taxon>Pezizomycotina</taxon>
        <taxon>Sordariomycetes</taxon>
        <taxon>Xylariomycetidae</taxon>
        <taxon>Xylariales</taxon>
        <taxon>Xylariaceae</taxon>
        <taxon>Xylaria</taxon>
    </lineage>
</organism>
<dbReference type="EMBL" id="JAWHQM010000010">
    <property type="protein sequence ID" value="KAK5629089.1"/>
    <property type="molecule type" value="Genomic_DNA"/>
</dbReference>